<evidence type="ECO:0000256" key="5">
    <source>
        <dbReference type="ARBA" id="ARBA00023159"/>
    </source>
</evidence>
<evidence type="ECO:0000313" key="10">
    <source>
        <dbReference type="Proteomes" id="UP001166251"/>
    </source>
</evidence>
<keyword evidence="7" id="KW-0234">DNA repair</keyword>
<dbReference type="Pfam" id="PF06029">
    <property type="entry name" value="AlkA_N"/>
    <property type="match status" value="1"/>
</dbReference>
<comment type="caution">
    <text evidence="9">The sequence shown here is derived from an EMBL/GenBank/DDBJ whole genome shotgun (WGS) entry which is preliminary data.</text>
</comment>
<keyword evidence="3" id="KW-0227">DNA damage</keyword>
<gene>
    <name evidence="9" type="ORF">K0504_14455</name>
</gene>
<dbReference type="InterPro" id="IPR037046">
    <property type="entry name" value="AlkA_N_sf"/>
</dbReference>
<feature type="domain" description="HTH araC/xylS-type" evidence="8">
    <location>
        <begin position="98"/>
        <end position="196"/>
    </location>
</feature>
<evidence type="ECO:0000256" key="3">
    <source>
        <dbReference type="ARBA" id="ARBA00022763"/>
    </source>
</evidence>
<dbReference type="InterPro" id="IPR035451">
    <property type="entry name" value="Ada-like_dom_sf"/>
</dbReference>
<proteinExistence type="predicted"/>
<dbReference type="InterPro" id="IPR011257">
    <property type="entry name" value="DNA_glycosylase"/>
</dbReference>
<dbReference type="InterPro" id="IPR009057">
    <property type="entry name" value="Homeodomain-like_sf"/>
</dbReference>
<reference evidence="9" key="1">
    <citation type="submission" date="2021-07" db="EMBL/GenBank/DDBJ databases">
        <title>Neiella marina sp. nov., isolated from the intestinal content of sea cucumber Apostichopus japonicus.</title>
        <authorList>
            <person name="Bai X."/>
        </authorList>
    </citation>
    <scope>NUCLEOTIDE SEQUENCE</scope>
    <source>
        <strain evidence="9">126</strain>
    </source>
</reference>
<dbReference type="PANTHER" id="PTHR43003">
    <property type="entry name" value="DNA-3-METHYLADENINE GLYCOSYLASE"/>
    <property type="match status" value="1"/>
</dbReference>
<dbReference type="Proteomes" id="UP001166251">
    <property type="component" value="Unassembled WGS sequence"/>
</dbReference>
<evidence type="ECO:0000256" key="4">
    <source>
        <dbReference type="ARBA" id="ARBA00023015"/>
    </source>
</evidence>
<dbReference type="Gene3D" id="3.30.310.20">
    <property type="entry name" value="DNA-3-methyladenine glycosylase AlkA, N-terminal domain"/>
    <property type="match status" value="1"/>
</dbReference>
<dbReference type="EMBL" id="JAHZSS010000020">
    <property type="protein sequence ID" value="MBW8192235.1"/>
    <property type="molecule type" value="Genomic_DNA"/>
</dbReference>
<dbReference type="InterPro" id="IPR010316">
    <property type="entry name" value="AlkA_N"/>
</dbReference>
<evidence type="ECO:0000256" key="7">
    <source>
        <dbReference type="ARBA" id="ARBA00023204"/>
    </source>
</evidence>
<dbReference type="Pfam" id="PF02805">
    <property type="entry name" value="Ada_Zn_binding"/>
    <property type="match status" value="1"/>
</dbReference>
<evidence type="ECO:0000259" key="8">
    <source>
        <dbReference type="PROSITE" id="PS01124"/>
    </source>
</evidence>
<keyword evidence="6" id="KW-0804">Transcription</keyword>
<dbReference type="RefSeq" id="WP_220104861.1">
    <property type="nucleotide sequence ID" value="NZ_JAHZSS010000020.1"/>
</dbReference>
<dbReference type="SMART" id="SM00342">
    <property type="entry name" value="HTH_ARAC"/>
    <property type="match status" value="1"/>
</dbReference>
<evidence type="ECO:0000313" key="9">
    <source>
        <dbReference type="EMBL" id="MBW8192235.1"/>
    </source>
</evidence>
<comment type="cofactor">
    <cofactor evidence="1">
        <name>Zn(2+)</name>
        <dbReference type="ChEBI" id="CHEBI:29105"/>
    </cofactor>
</comment>
<dbReference type="InterPro" id="IPR051912">
    <property type="entry name" value="Alkylbase_DNA_Glycosylase/TA"/>
</dbReference>
<dbReference type="SUPFAM" id="SSF48150">
    <property type="entry name" value="DNA-glycosylase"/>
    <property type="match status" value="1"/>
</dbReference>
<organism evidence="9 10">
    <name type="scientific">Neiella holothuriorum</name>
    <dbReference type="NCBI Taxonomy" id="2870530"/>
    <lineage>
        <taxon>Bacteria</taxon>
        <taxon>Pseudomonadati</taxon>
        <taxon>Pseudomonadota</taxon>
        <taxon>Gammaproteobacteria</taxon>
        <taxon>Alteromonadales</taxon>
        <taxon>Echinimonadaceae</taxon>
        <taxon>Neiella</taxon>
    </lineage>
</organism>
<keyword evidence="5" id="KW-0010">Activator</keyword>
<dbReference type="Gene3D" id="3.40.10.10">
    <property type="entry name" value="DNA Methylphosphotriester Repair Domain"/>
    <property type="match status" value="1"/>
</dbReference>
<keyword evidence="2" id="KW-0808">Transferase</keyword>
<keyword evidence="2" id="KW-0489">Methyltransferase</keyword>
<dbReference type="InterPro" id="IPR023170">
    <property type="entry name" value="HhH_base_excis_C"/>
</dbReference>
<name>A0ABS7EIT1_9GAMM</name>
<keyword evidence="10" id="KW-1185">Reference proteome</keyword>
<protein>
    <submittedName>
        <fullName evidence="9">Helix-turn-helix domain-containing protein</fullName>
    </submittedName>
</protein>
<dbReference type="Gene3D" id="1.10.10.60">
    <property type="entry name" value="Homeodomain-like"/>
    <property type="match status" value="1"/>
</dbReference>
<dbReference type="SUPFAM" id="SSF57884">
    <property type="entry name" value="Ada DNA repair protein, N-terminal domain (N-Ada 10)"/>
    <property type="match status" value="1"/>
</dbReference>
<dbReference type="Pfam" id="PF12833">
    <property type="entry name" value="HTH_18"/>
    <property type="match status" value="1"/>
</dbReference>
<accession>A0ABS7EIT1</accession>
<evidence type="ECO:0000256" key="1">
    <source>
        <dbReference type="ARBA" id="ARBA00001947"/>
    </source>
</evidence>
<dbReference type="Gene3D" id="1.10.1670.10">
    <property type="entry name" value="Helix-hairpin-Helix base-excision DNA repair enzymes (C-terminal)"/>
    <property type="match status" value="1"/>
</dbReference>
<evidence type="ECO:0000256" key="2">
    <source>
        <dbReference type="ARBA" id="ARBA00022603"/>
    </source>
</evidence>
<sequence length="481" mass="53708">MATETTKQSLVNTLTDEQCRQARLARDARFDGRFFVAVKTTGIFCRPICPASPPLEENVSYFAHAATALHQGFRPCLRCRPDSAPQSYAWRGVETTVQRAIALINQGALQHQTLAKLSERLGVSDRHLRQLFQRFIGISPKQFEASRRLLLAKQLLHQSHLPITQIALASGFNSVRRFNDAFTSTLQLQPRQIRRRQEVPSTVPTVTLQLAYRPPFNWAQMLAFLRARAIDGLEQVGDHSYARTIELNGQKTRFDVRHHESANALQLSVQLNDLSALPLLIAKIRRLFDLDADSHVIDGHLKQAGLTHGFVSGIRLPGIWSVFEAGVRAILGQQVSVKAARNLVQQVVQELGERLPQQQTDTPDANPPTKLFPTPQAVAESDLMFLKMPNSRRQSLLNLASYCRQHGDSQPDDWLALKGIGPWTVDYVKLRGLSNPNIFLKSDLGVKNALKASGLSLEAAEVSPWGSYATFQLWNQLGSQP</sequence>
<dbReference type="PANTHER" id="PTHR43003:SF13">
    <property type="entry name" value="DNA-3-METHYLADENINE GLYCOSYLASE 2"/>
    <property type="match status" value="1"/>
</dbReference>
<evidence type="ECO:0000256" key="6">
    <source>
        <dbReference type="ARBA" id="ARBA00023163"/>
    </source>
</evidence>
<dbReference type="Gene3D" id="1.10.340.30">
    <property type="entry name" value="Hypothetical protein, domain 2"/>
    <property type="match status" value="1"/>
</dbReference>
<keyword evidence="4" id="KW-0805">Transcription regulation</keyword>
<dbReference type="SUPFAM" id="SSF55945">
    <property type="entry name" value="TATA-box binding protein-like"/>
    <property type="match status" value="1"/>
</dbReference>
<dbReference type="InterPro" id="IPR004026">
    <property type="entry name" value="Ada_DNA_repair_Zn-bd"/>
</dbReference>
<dbReference type="SUPFAM" id="SSF46689">
    <property type="entry name" value="Homeodomain-like"/>
    <property type="match status" value="2"/>
</dbReference>
<dbReference type="SMART" id="SM01009">
    <property type="entry name" value="AlkA_N"/>
    <property type="match status" value="1"/>
</dbReference>
<dbReference type="InterPro" id="IPR018060">
    <property type="entry name" value="HTH_AraC"/>
</dbReference>
<dbReference type="PROSITE" id="PS01124">
    <property type="entry name" value="HTH_ARAC_FAMILY_2"/>
    <property type="match status" value="1"/>
</dbReference>